<dbReference type="InterPro" id="IPR036291">
    <property type="entry name" value="NAD(P)-bd_dom_sf"/>
</dbReference>
<dbReference type="SUPFAM" id="SSF56214">
    <property type="entry name" value="4'-phosphopantetheinyl transferase"/>
    <property type="match status" value="1"/>
</dbReference>
<dbReference type="EMBL" id="LWDD02002548">
    <property type="protein sequence ID" value="KAE8240712.1"/>
    <property type="molecule type" value="Genomic_DNA"/>
</dbReference>
<sequence>MASNGITFEGQNALLTGVGKGSIGLAIVRSLLAGGARVIITTASSYSRATVDLVDYICDTMQLDLDFVLPFAATPENGRQIDGIDDKSELAHRIMLTNVIRLLIMKPSSCETSRRPRLPTADARASFCGRFAAKESVFKAMAFPRTLQWRSCRALRGTGSKVVIFGKAATRILARPASFLSLLSSLSLADATSSDYQALVTSATTSAPAPTVWAKNPACYGSYCVYATTGGITIGEEN</sequence>
<dbReference type="SUPFAM" id="SSF51735">
    <property type="entry name" value="NAD(P)-binding Rossmann-fold domains"/>
    <property type="match status" value="1"/>
</dbReference>
<evidence type="ECO:0008006" key="3">
    <source>
        <dbReference type="Google" id="ProtNLM"/>
    </source>
</evidence>
<protein>
    <recommendedName>
        <fullName evidence="3">4'-phosphopantetheinyl transferase domain-containing protein</fullName>
    </recommendedName>
</protein>
<dbReference type="Proteomes" id="UP000077671">
    <property type="component" value="Unassembled WGS sequence"/>
</dbReference>
<proteinExistence type="predicted"/>
<comment type="caution">
    <text evidence="1">The sequence shown here is derived from an EMBL/GenBank/DDBJ whole genome shotgun (WGS) entry which is preliminary data.</text>
</comment>
<reference evidence="1" key="1">
    <citation type="submission" date="2016-04" db="EMBL/GenBank/DDBJ databases">
        <authorList>
            <person name="Nguyen H.D."/>
            <person name="Kesanakurti P."/>
            <person name="Cullis J."/>
            <person name="Levesque C.A."/>
            <person name="Hambleton S."/>
        </authorList>
    </citation>
    <scope>NUCLEOTIDE SEQUENCE</scope>
    <source>
        <strain evidence="1">DAOMC 238032</strain>
    </source>
</reference>
<dbReference type="GO" id="GO:0000287">
    <property type="term" value="F:magnesium ion binding"/>
    <property type="evidence" value="ECO:0007669"/>
    <property type="project" value="InterPro"/>
</dbReference>
<dbReference type="Gene3D" id="3.40.50.720">
    <property type="entry name" value="NAD(P)-binding Rossmann-like Domain"/>
    <property type="match status" value="2"/>
</dbReference>
<dbReference type="AlphaFoldDB" id="A0A177TR56"/>
<organism evidence="1 2">
    <name type="scientific">Tilletia caries</name>
    <name type="common">wheat bunt fungus</name>
    <dbReference type="NCBI Taxonomy" id="13290"/>
    <lineage>
        <taxon>Eukaryota</taxon>
        <taxon>Fungi</taxon>
        <taxon>Dikarya</taxon>
        <taxon>Basidiomycota</taxon>
        <taxon>Ustilaginomycotina</taxon>
        <taxon>Exobasidiomycetes</taxon>
        <taxon>Tilletiales</taxon>
        <taxon>Tilletiaceae</taxon>
        <taxon>Tilletia</taxon>
    </lineage>
</organism>
<gene>
    <name evidence="1" type="ORF">A4X03_0g8435</name>
</gene>
<reference evidence="1" key="2">
    <citation type="journal article" date="2019" name="IMA Fungus">
        <title>Genome sequencing and comparison of five Tilletia species to identify candidate genes for the detection of regulated species infecting wheat.</title>
        <authorList>
            <person name="Nguyen H.D.T."/>
            <person name="Sultana T."/>
            <person name="Kesanakurti P."/>
            <person name="Hambleton S."/>
        </authorList>
    </citation>
    <scope>NUCLEOTIDE SEQUENCE</scope>
    <source>
        <strain evidence="1">DAOMC 238032</strain>
    </source>
</reference>
<evidence type="ECO:0000313" key="1">
    <source>
        <dbReference type="EMBL" id="KAE8240712.1"/>
    </source>
</evidence>
<evidence type="ECO:0000313" key="2">
    <source>
        <dbReference type="Proteomes" id="UP000077671"/>
    </source>
</evidence>
<accession>A0A177TR56</accession>
<name>A0A177TR56_9BASI</name>
<dbReference type="GO" id="GO:0008897">
    <property type="term" value="F:holo-[acyl-carrier-protein] synthase activity"/>
    <property type="evidence" value="ECO:0007669"/>
    <property type="project" value="InterPro"/>
</dbReference>
<dbReference type="InterPro" id="IPR037143">
    <property type="entry name" value="4-PPantetheinyl_Trfase_dom_sf"/>
</dbReference>